<dbReference type="PANTHER" id="PTHR22166:SF12">
    <property type="entry name" value="ENDOPLASMIC RETICULUM JUNCTION FORMATION PROTEIN LUNAPARK"/>
    <property type="match status" value="1"/>
</dbReference>
<dbReference type="GO" id="GO:1903373">
    <property type="term" value="P:positive regulation of endoplasmic reticulum tubular network organization"/>
    <property type="evidence" value="ECO:0007669"/>
    <property type="project" value="UniProtKB-UniRule"/>
</dbReference>
<comment type="similarity">
    <text evidence="1">Belongs to the lunapark family.</text>
</comment>
<evidence type="ECO:0000259" key="3">
    <source>
        <dbReference type="Pfam" id="PF10058"/>
    </source>
</evidence>
<dbReference type="GO" id="GO:0098826">
    <property type="term" value="C:endoplasmic reticulum tubular network membrane"/>
    <property type="evidence" value="ECO:0007669"/>
    <property type="project" value="UniProtKB-UniRule"/>
</dbReference>
<name>A0A2V1EA77_9PLEO</name>
<dbReference type="InterPro" id="IPR040115">
    <property type="entry name" value="Lnp"/>
</dbReference>
<keyword evidence="1" id="KW-0472">Membrane</keyword>
<proteinExistence type="inferred from homology"/>
<keyword evidence="1" id="KW-0863">Zinc-finger</keyword>
<keyword evidence="1" id="KW-0862">Zinc</keyword>
<feature type="compositionally biased region" description="Basic residues" evidence="2">
    <location>
        <begin position="375"/>
        <end position="385"/>
    </location>
</feature>
<keyword evidence="1" id="KW-0812">Transmembrane</keyword>
<feature type="compositionally biased region" description="Low complexity" evidence="2">
    <location>
        <begin position="157"/>
        <end position="169"/>
    </location>
</feature>
<keyword evidence="1" id="KW-1133">Transmembrane helix</keyword>
<dbReference type="STRING" id="97972.A0A2V1EA77"/>
<dbReference type="Proteomes" id="UP000244855">
    <property type="component" value="Unassembled WGS sequence"/>
</dbReference>
<keyword evidence="5" id="KW-1185">Reference proteome</keyword>
<feature type="transmembrane region" description="Helical" evidence="1">
    <location>
        <begin position="46"/>
        <end position="66"/>
    </location>
</feature>
<dbReference type="EMBL" id="KZ805310">
    <property type="protein sequence ID" value="PVI06135.1"/>
    <property type="molecule type" value="Genomic_DNA"/>
</dbReference>
<dbReference type="Pfam" id="PF10058">
    <property type="entry name" value="Zn_ribbon_10"/>
    <property type="match status" value="1"/>
</dbReference>
<feature type="region of interest" description="Disordered" evidence="2">
    <location>
        <begin position="140"/>
        <end position="222"/>
    </location>
</feature>
<keyword evidence="1" id="KW-0479">Metal-binding</keyword>
<evidence type="ECO:0000256" key="1">
    <source>
        <dbReference type="RuleBase" id="RU367073"/>
    </source>
</evidence>
<protein>
    <recommendedName>
        <fullName evidence="1">Endoplasmic reticulum junction formation protein lunapark</fullName>
    </recommendedName>
</protein>
<accession>A0A2V1EA77</accession>
<comment type="function">
    <text evidence="1">Plays a role in determining ER morphology.</text>
</comment>
<evidence type="ECO:0000256" key="2">
    <source>
        <dbReference type="SAM" id="MobiDB-lite"/>
    </source>
</evidence>
<dbReference type="GO" id="GO:0071788">
    <property type="term" value="P:endoplasmic reticulum tubular network maintenance"/>
    <property type="evidence" value="ECO:0007669"/>
    <property type="project" value="UniProtKB-UniRule"/>
</dbReference>
<feature type="transmembrane region" description="Helical" evidence="1">
    <location>
        <begin position="72"/>
        <end position="89"/>
    </location>
</feature>
<reference evidence="4 5" key="1">
    <citation type="journal article" date="2018" name="Sci. Rep.">
        <title>Comparative genomics provides insights into the lifestyle and reveals functional heterogeneity of dark septate endophytic fungi.</title>
        <authorList>
            <person name="Knapp D.G."/>
            <person name="Nemeth J.B."/>
            <person name="Barry K."/>
            <person name="Hainaut M."/>
            <person name="Henrissat B."/>
            <person name="Johnson J."/>
            <person name="Kuo A."/>
            <person name="Lim J.H.P."/>
            <person name="Lipzen A."/>
            <person name="Nolan M."/>
            <person name="Ohm R.A."/>
            <person name="Tamas L."/>
            <person name="Grigoriev I.V."/>
            <person name="Spatafora J.W."/>
            <person name="Nagy L.G."/>
            <person name="Kovacs G.M."/>
        </authorList>
    </citation>
    <scope>NUCLEOTIDE SEQUENCE [LARGE SCALE GENOMIC DNA]</scope>
    <source>
        <strain evidence="4 5">DSE2036</strain>
    </source>
</reference>
<organism evidence="4 5">
    <name type="scientific">Periconia macrospinosa</name>
    <dbReference type="NCBI Taxonomy" id="97972"/>
    <lineage>
        <taxon>Eukaryota</taxon>
        <taxon>Fungi</taxon>
        <taxon>Dikarya</taxon>
        <taxon>Ascomycota</taxon>
        <taxon>Pezizomycotina</taxon>
        <taxon>Dothideomycetes</taxon>
        <taxon>Pleosporomycetidae</taxon>
        <taxon>Pleosporales</taxon>
        <taxon>Massarineae</taxon>
        <taxon>Periconiaceae</taxon>
        <taxon>Periconia</taxon>
    </lineage>
</organism>
<dbReference type="InterPro" id="IPR019273">
    <property type="entry name" value="Lunapark_Znf"/>
</dbReference>
<comment type="subcellular location">
    <subcellularLocation>
        <location evidence="1">Endoplasmic reticulum membrane</location>
        <topology evidence="1">Multi-pass membrane protein</topology>
    </subcellularLocation>
</comment>
<sequence length="385" mass="42480">MVFFWPFKSGRDAASFERTLSTISGKITRAAARNDNLKQKSRRVRVMWTLYAGFAYILAALLLTLVTGWKNWTAVEVSIVAGGPVLIYLTRTSLTRYYDYRISNTDAYIKSLSKERDDTIERLKEATKYNSTQQLLEKYGSPAKSKQAANPSERQKPQGPQKPAQAPAQRTGIAPPPTANIQSLKPQNQPSTPQRPASASSMHGPPPPQIMPPPELPGEEFAPNAFSSAEITKQYSASSPASYTQVHWYDRILDSLLGEDETQAKNRFALICTECRLVNGQAPPGTRSLEDVGRWRCGGCHAWNGKEKTETDAVSQLVQGWEAERKAKETELITSNDGASDLDREEVAAEMAASEDSEGDRESETVEAPPPARSTRSKTRKGGNK</sequence>
<dbReference type="GO" id="GO:0008270">
    <property type="term" value="F:zinc ion binding"/>
    <property type="evidence" value="ECO:0007669"/>
    <property type="project" value="UniProtKB-KW"/>
</dbReference>
<gene>
    <name evidence="4" type="ORF">DM02DRAFT_724552</name>
</gene>
<evidence type="ECO:0000313" key="5">
    <source>
        <dbReference type="Proteomes" id="UP000244855"/>
    </source>
</evidence>
<evidence type="ECO:0000313" key="4">
    <source>
        <dbReference type="EMBL" id="PVI06135.1"/>
    </source>
</evidence>
<feature type="compositionally biased region" description="Polar residues" evidence="2">
    <location>
        <begin position="179"/>
        <end position="201"/>
    </location>
</feature>
<keyword evidence="1" id="KW-0256">Endoplasmic reticulum</keyword>
<feature type="domain" description="Lunapark zinc ribbon" evidence="3">
    <location>
        <begin position="248"/>
        <end position="304"/>
    </location>
</feature>
<dbReference type="PANTHER" id="PTHR22166">
    <property type="entry name" value="ENDOPLASMIC RETICULUM JUNCTION FORMATION PROTEIN LUNAPARK"/>
    <property type="match status" value="1"/>
</dbReference>
<dbReference type="AlphaFoldDB" id="A0A2V1EA77"/>
<comment type="domain">
    <text evidence="1">The C4-type zinc finger motif is necessary both for its ER three-way tubular junction localization and formation.</text>
</comment>
<dbReference type="OrthoDB" id="1725934at2759"/>
<feature type="region of interest" description="Disordered" evidence="2">
    <location>
        <begin position="328"/>
        <end position="385"/>
    </location>
</feature>
<feature type="compositionally biased region" description="Pro residues" evidence="2">
    <location>
        <begin position="204"/>
        <end position="216"/>
    </location>
</feature>